<feature type="transmembrane region" description="Helical" evidence="9">
    <location>
        <begin position="228"/>
        <end position="247"/>
    </location>
</feature>
<dbReference type="PANTHER" id="PTHR42829:SF2">
    <property type="entry name" value="NADH-UBIQUINONE OXIDOREDUCTASE CHAIN 5"/>
    <property type="match status" value="1"/>
</dbReference>
<evidence type="ECO:0000256" key="6">
    <source>
        <dbReference type="ARBA" id="ARBA00023136"/>
    </source>
</evidence>
<organism evidence="11">
    <name type="scientific">Conostigmus sp. MM-2013</name>
    <dbReference type="NCBI Taxonomy" id="1357450"/>
    <lineage>
        <taxon>Eukaryota</taxon>
        <taxon>Metazoa</taxon>
        <taxon>Ecdysozoa</taxon>
        <taxon>Arthropoda</taxon>
        <taxon>Hexapoda</taxon>
        <taxon>Insecta</taxon>
        <taxon>Pterygota</taxon>
        <taxon>Neoptera</taxon>
        <taxon>Endopterygota</taxon>
        <taxon>Hymenoptera</taxon>
        <taxon>Apocrita</taxon>
        <taxon>Ceraphronoidea</taxon>
        <taxon>Megaspilidae</taxon>
        <taxon>Conostigmus</taxon>
    </lineage>
</organism>
<feature type="transmembrane region" description="Helical" evidence="9">
    <location>
        <begin position="161"/>
        <end position="186"/>
    </location>
</feature>
<feature type="transmembrane region" description="Helical" evidence="9">
    <location>
        <begin position="253"/>
        <end position="274"/>
    </location>
</feature>
<evidence type="ECO:0000256" key="9">
    <source>
        <dbReference type="SAM" id="Phobius"/>
    </source>
</evidence>
<dbReference type="AlphaFoldDB" id="V9NK66"/>
<evidence type="ECO:0000256" key="1">
    <source>
        <dbReference type="ARBA" id="ARBA00003257"/>
    </source>
</evidence>
<evidence type="ECO:0000259" key="10">
    <source>
        <dbReference type="Pfam" id="PF00361"/>
    </source>
</evidence>
<feature type="transmembrane region" description="Helical" evidence="9">
    <location>
        <begin position="520"/>
        <end position="545"/>
    </location>
</feature>
<dbReference type="PANTHER" id="PTHR42829">
    <property type="entry name" value="NADH-UBIQUINONE OXIDOREDUCTASE CHAIN 5"/>
    <property type="match status" value="1"/>
</dbReference>
<dbReference type="Pfam" id="PF00361">
    <property type="entry name" value="Proton_antipo_M"/>
    <property type="match status" value="1"/>
</dbReference>
<evidence type="ECO:0000256" key="7">
    <source>
        <dbReference type="ARBA" id="ARBA00031027"/>
    </source>
</evidence>
<feature type="transmembrane region" description="Helical" evidence="9">
    <location>
        <begin position="76"/>
        <end position="92"/>
    </location>
</feature>
<comment type="catalytic activity">
    <reaction evidence="8">
        <text>a ubiquinone + NADH + 5 H(+)(in) = a ubiquinol + NAD(+) + 4 H(+)(out)</text>
        <dbReference type="Rhea" id="RHEA:29091"/>
        <dbReference type="Rhea" id="RHEA-COMP:9565"/>
        <dbReference type="Rhea" id="RHEA-COMP:9566"/>
        <dbReference type="ChEBI" id="CHEBI:15378"/>
        <dbReference type="ChEBI" id="CHEBI:16389"/>
        <dbReference type="ChEBI" id="CHEBI:17976"/>
        <dbReference type="ChEBI" id="CHEBI:57540"/>
        <dbReference type="ChEBI" id="CHEBI:57945"/>
        <dbReference type="EC" id="7.1.1.2"/>
    </reaction>
</comment>
<keyword evidence="5 9" id="KW-1133">Transmembrane helix</keyword>
<dbReference type="GO" id="GO:0015990">
    <property type="term" value="P:electron transport coupled proton transport"/>
    <property type="evidence" value="ECO:0007669"/>
    <property type="project" value="TreeGrafter"/>
</dbReference>
<gene>
    <name evidence="11" type="primary">ND5</name>
</gene>
<evidence type="ECO:0000256" key="4">
    <source>
        <dbReference type="ARBA" id="ARBA00022692"/>
    </source>
</evidence>
<dbReference type="GO" id="GO:0003954">
    <property type="term" value="F:NADH dehydrogenase activity"/>
    <property type="evidence" value="ECO:0007669"/>
    <property type="project" value="TreeGrafter"/>
</dbReference>
<feature type="transmembrane region" description="Helical" evidence="9">
    <location>
        <begin position="281"/>
        <end position="302"/>
    </location>
</feature>
<feature type="transmembrane region" description="Helical" evidence="9">
    <location>
        <begin position="478"/>
        <end position="499"/>
    </location>
</feature>
<accession>V9NK66</accession>
<evidence type="ECO:0000256" key="2">
    <source>
        <dbReference type="ARBA" id="ARBA00004141"/>
    </source>
</evidence>
<evidence type="ECO:0000313" key="11">
    <source>
        <dbReference type="EMBL" id="AGQ50323.1"/>
    </source>
</evidence>
<feature type="transmembrane region" description="Helical" evidence="9">
    <location>
        <begin position="41"/>
        <end position="64"/>
    </location>
</feature>
<dbReference type="InterPro" id="IPR003945">
    <property type="entry name" value="NU5C-like"/>
</dbReference>
<feature type="transmembrane region" description="Helical" evidence="9">
    <location>
        <begin position="314"/>
        <end position="338"/>
    </location>
</feature>
<name>V9NK66_9HYME</name>
<feature type="transmembrane region" description="Helical" evidence="9">
    <location>
        <begin position="130"/>
        <end position="149"/>
    </location>
</feature>
<dbReference type="EC" id="7.1.1.2" evidence="3"/>
<reference evidence="11" key="1">
    <citation type="journal article" date="2014" name="Mol. Biol. Evol.">
        <title>Coexistence of Minicircular and a Highly Rearranged mtDNA Molecule Suggests That Recombination Shapes Mitochondrial Genome Organization.</title>
        <authorList>
            <person name="Mao M."/>
            <person name="Austin A.D."/>
            <person name="Johnson N.F."/>
            <person name="Dowton M."/>
        </authorList>
    </citation>
    <scope>NUCLEOTIDE SEQUENCE</scope>
    <source>
        <strain evidence="11">M85</strain>
    </source>
</reference>
<keyword evidence="4 9" id="KW-0812">Transmembrane</keyword>
<feature type="transmembrane region" description="Helical" evidence="9">
    <location>
        <begin position="437"/>
        <end position="458"/>
    </location>
</feature>
<evidence type="ECO:0000256" key="5">
    <source>
        <dbReference type="ARBA" id="ARBA00022989"/>
    </source>
</evidence>
<dbReference type="InterPro" id="IPR001750">
    <property type="entry name" value="ND/Mrp_TM"/>
</dbReference>
<dbReference type="GO" id="GO:0008137">
    <property type="term" value="F:NADH dehydrogenase (ubiquinone) activity"/>
    <property type="evidence" value="ECO:0007669"/>
    <property type="project" value="UniProtKB-EC"/>
</dbReference>
<feature type="transmembrane region" description="Helical" evidence="9">
    <location>
        <begin position="198"/>
        <end position="216"/>
    </location>
</feature>
<protein>
    <recommendedName>
        <fullName evidence="3">NADH:ubiquinone reductase (H(+)-translocating)</fullName>
        <ecNumber evidence="3">7.1.1.2</ecNumber>
    </recommendedName>
    <alternativeName>
        <fullName evidence="7">NADH dehydrogenase subunit 5</fullName>
    </alternativeName>
</protein>
<dbReference type="PRINTS" id="PR01434">
    <property type="entry name" value="NADHDHGNASE5"/>
</dbReference>
<keyword evidence="11" id="KW-0496">Mitochondrion</keyword>
<feature type="transmembrane region" description="Helical" evidence="9">
    <location>
        <begin position="358"/>
        <end position="385"/>
    </location>
</feature>
<dbReference type="GO" id="GO:0042773">
    <property type="term" value="P:ATP synthesis coupled electron transport"/>
    <property type="evidence" value="ECO:0007669"/>
    <property type="project" value="InterPro"/>
</dbReference>
<feature type="domain" description="NADH:quinone oxidoreductase/Mrp antiporter transmembrane" evidence="10">
    <location>
        <begin position="94"/>
        <end position="370"/>
    </location>
</feature>
<sequence length="547" mass="64140">MLFLVWIMFLVSVFMIMMKLSFIISYSFYYNYVNFEFYMYIDWMSTLFISLVLLISSMVLIYSIEYVSNEVYINSFFYLVLLFVLSMLLMIVSPSILSVLLGWDGLGLVSYCLVSFYQNISSYKSGMLTILMNRIGDVSLMVLLVMMYLNGLFFKNLYEYYNVFIILLLMISAMTKSAQIPFSIWLPAAMAAPTPVSSLVHSSTLVTAGVYLLIRFNVMYLYMQISKLLMVISLMTMIMSGMCALFMYDLKKIIAMSTLSQLGLMFFFISLNFLNLSFFHLLTHALFKSLMFLCSGIIIHGFSNNQDIRYMGNLMIYLPFTCSLFLMASMILMGFPFFSGFFSKDLMMELMFMYNKSFMMFIFSMIALLTSVLYSFRLLVVLIMINGKISSYMNLGGMDLMKYSLFILMIQSIMFGSFLNMLMFMGNQVILNLNFKLMCLMVIFLGGALIFMLIFKNLNLWISLKMMYFFSSMWMMNLMMKYLLLNLFNLISIMFKIIDKGWNEQIYLSVKLYYKMMSKYFMMIYLNNLMVYLVLMVYIFIYLLIFI</sequence>
<feature type="transmembrane region" description="Helical" evidence="9">
    <location>
        <begin position="405"/>
        <end position="425"/>
    </location>
</feature>
<dbReference type="GO" id="GO:0016020">
    <property type="term" value="C:membrane"/>
    <property type="evidence" value="ECO:0007669"/>
    <property type="project" value="UniProtKB-SubCell"/>
</dbReference>
<dbReference type="EMBL" id="KF015227">
    <property type="protein sequence ID" value="AGQ50323.1"/>
    <property type="molecule type" value="Genomic_DNA"/>
</dbReference>
<keyword evidence="6 9" id="KW-0472">Membrane</keyword>
<geneLocation type="mitochondrion" evidence="11"/>
<comment type="subcellular location">
    <subcellularLocation>
        <location evidence="2">Membrane</location>
        <topology evidence="2">Multi-pass membrane protein</topology>
    </subcellularLocation>
</comment>
<comment type="function">
    <text evidence="1">Core subunit of the mitochondrial membrane respiratory chain NADH dehydrogenase (Complex I) that is believed to belong to the minimal assembly required for catalysis. Complex I functions in the transfer of electrons from NADH to the respiratory chain. The immediate electron acceptor for the enzyme is believed to be ubiquinone.</text>
</comment>
<feature type="transmembrane region" description="Helical" evidence="9">
    <location>
        <begin position="6"/>
        <end position="29"/>
    </location>
</feature>
<evidence type="ECO:0000256" key="3">
    <source>
        <dbReference type="ARBA" id="ARBA00012944"/>
    </source>
</evidence>
<evidence type="ECO:0000256" key="8">
    <source>
        <dbReference type="ARBA" id="ARBA00049551"/>
    </source>
</evidence>
<proteinExistence type="predicted"/>